<organism evidence="1 2">
    <name type="scientific">Naasia aerilata</name>
    <dbReference type="NCBI Taxonomy" id="1162966"/>
    <lineage>
        <taxon>Bacteria</taxon>
        <taxon>Bacillati</taxon>
        <taxon>Actinomycetota</taxon>
        <taxon>Actinomycetes</taxon>
        <taxon>Micrococcales</taxon>
        <taxon>Microbacteriaceae</taxon>
        <taxon>Naasia</taxon>
    </lineage>
</organism>
<reference evidence="2" key="1">
    <citation type="journal article" date="2019" name="Int. J. Syst. Evol. Microbiol.">
        <title>The Global Catalogue of Microorganisms (GCM) 10K type strain sequencing project: providing services to taxonomists for standard genome sequencing and annotation.</title>
        <authorList>
            <consortium name="The Broad Institute Genomics Platform"/>
            <consortium name="The Broad Institute Genome Sequencing Center for Infectious Disease"/>
            <person name="Wu L."/>
            <person name="Ma J."/>
        </authorList>
    </citation>
    <scope>NUCLEOTIDE SEQUENCE [LARGE SCALE GENOMIC DNA]</scope>
    <source>
        <strain evidence="2">NBRC 108725</strain>
    </source>
</reference>
<proteinExistence type="predicted"/>
<protein>
    <recommendedName>
        <fullName evidence="3">Bacteriocin-protection protein</fullName>
    </recommendedName>
</protein>
<name>A0ABM8GED7_9MICO</name>
<accession>A0ABM8GED7</accession>
<dbReference type="Proteomes" id="UP001321498">
    <property type="component" value="Chromosome"/>
</dbReference>
<sequence length="204" mass="22911">MSKQDDAPRVHAETAEEWRAWLLEHGETEDCAWLVSWRRETGRPSVGYEESVVHALSVGWVDSTQKKLDDDRLMLYFARRKSGSVWSRPNKVRVERILREGLMTPAGARVIEEAKRTGSWNALDEVEDRIVPDDLAAALAAASPEAAGNWAAYSSSARGRMLTWISQAKRPETRERRVAETARFAAAGERFVDWPPPRTAAPPA</sequence>
<evidence type="ECO:0000313" key="2">
    <source>
        <dbReference type="Proteomes" id="UP001321498"/>
    </source>
</evidence>
<dbReference type="EMBL" id="AP027731">
    <property type="protein sequence ID" value="BDZ46658.1"/>
    <property type="molecule type" value="Genomic_DNA"/>
</dbReference>
<dbReference type="RefSeq" id="WP_286276676.1">
    <property type="nucleotide sequence ID" value="NZ_AP027731.1"/>
</dbReference>
<evidence type="ECO:0000313" key="1">
    <source>
        <dbReference type="EMBL" id="BDZ46658.1"/>
    </source>
</evidence>
<dbReference type="Pfam" id="PF13376">
    <property type="entry name" value="OmdA"/>
    <property type="match status" value="1"/>
</dbReference>
<gene>
    <name evidence="1" type="ORF">GCM10025866_25670</name>
</gene>
<keyword evidence="2" id="KW-1185">Reference proteome</keyword>
<evidence type="ECO:0008006" key="3">
    <source>
        <dbReference type="Google" id="ProtNLM"/>
    </source>
</evidence>